<proteinExistence type="predicted"/>
<evidence type="ECO:0000259" key="1">
    <source>
        <dbReference type="Pfam" id="PF13568"/>
    </source>
</evidence>
<keyword evidence="3" id="KW-1185">Reference proteome</keyword>
<gene>
    <name evidence="2" type="ORF">ASU33_03035</name>
</gene>
<accession>A0A9X0HIB4</accession>
<protein>
    <recommendedName>
        <fullName evidence="1">Outer membrane protein beta-barrel domain-containing protein</fullName>
    </recommendedName>
</protein>
<dbReference type="Pfam" id="PF13568">
    <property type="entry name" value="OMP_b-brl_2"/>
    <property type="match status" value="1"/>
</dbReference>
<dbReference type="InterPro" id="IPR025665">
    <property type="entry name" value="Beta-barrel_OMP_2"/>
</dbReference>
<reference evidence="2 3" key="1">
    <citation type="submission" date="2015-11" db="EMBL/GenBank/DDBJ databases">
        <title>Solirubrum puertoriconensis gen. nov. an environmental bacteria isolated in Puerto Rico.</title>
        <authorList>
            <person name="Cuebas-Irizarry M.F."/>
            <person name="Montalvo-Rodriguez R."/>
        </authorList>
    </citation>
    <scope>NUCLEOTIDE SEQUENCE [LARGE SCALE GENOMIC DNA]</scope>
    <source>
        <strain evidence="2 3">MC1A</strain>
    </source>
</reference>
<organism evidence="2 3">
    <name type="scientific">Solirubrum puertoriconensis</name>
    <dbReference type="NCBI Taxonomy" id="1751427"/>
    <lineage>
        <taxon>Bacteria</taxon>
        <taxon>Pseudomonadati</taxon>
        <taxon>Bacteroidota</taxon>
        <taxon>Cytophagia</taxon>
        <taxon>Cytophagales</taxon>
    </lineage>
</organism>
<dbReference type="Proteomes" id="UP000054223">
    <property type="component" value="Unassembled WGS sequence"/>
</dbReference>
<comment type="caution">
    <text evidence="2">The sequence shown here is derived from an EMBL/GenBank/DDBJ whole genome shotgun (WGS) entry which is preliminary data.</text>
</comment>
<feature type="domain" description="Outer membrane protein beta-barrel" evidence="1">
    <location>
        <begin position="57"/>
        <end position="208"/>
    </location>
</feature>
<evidence type="ECO:0000313" key="3">
    <source>
        <dbReference type="Proteomes" id="UP000054223"/>
    </source>
</evidence>
<dbReference type="EMBL" id="LNAL01000008">
    <property type="protein sequence ID" value="KUG06347.1"/>
    <property type="molecule type" value="Genomic_DNA"/>
</dbReference>
<evidence type="ECO:0000313" key="2">
    <source>
        <dbReference type="EMBL" id="KUG06347.1"/>
    </source>
</evidence>
<dbReference type="AlphaFoldDB" id="A0A9X0HIB4"/>
<sequence>MVVGWHGQALFTRILLRYFFAPGTGPCPVLPYQGLRSLKYLGAGLLLLVLPPIAPAQAQLNFKVGLRGGGSFANAAGPDAAKRKVRLAYHGGITTQLLLGKYWSVGPEVLYSVKGDNTLQYGPSIGAELSYLEAPLLVRYTRDDAFIEVGPYAAYLLRTRQNDTLMTVALGTAPTYEKLDYGAVLGIGYQDPGGFSLSWRYVAGLADVYPKGFVNPGERVRLRNSVVQFTLGYRFNDFSGLKKIRLNPFKRRAKRNTDATS</sequence>
<name>A0A9X0HIB4_SOLP1</name>